<organism evidence="2 3">
    <name type="scientific">Aliiruegeria lutimaris</name>
    <dbReference type="NCBI Taxonomy" id="571298"/>
    <lineage>
        <taxon>Bacteria</taxon>
        <taxon>Pseudomonadati</taxon>
        <taxon>Pseudomonadota</taxon>
        <taxon>Alphaproteobacteria</taxon>
        <taxon>Rhodobacterales</taxon>
        <taxon>Roseobacteraceae</taxon>
        <taxon>Aliiruegeria</taxon>
    </lineage>
</organism>
<evidence type="ECO:0000313" key="2">
    <source>
        <dbReference type="EMBL" id="SDL71428.1"/>
    </source>
</evidence>
<dbReference type="OrthoDB" id="9778567at2"/>
<keyword evidence="2" id="KW-0378">Hydrolase</keyword>
<protein>
    <submittedName>
        <fullName evidence="2">Allophanate hydrolase subunit 1</fullName>
    </submittedName>
</protein>
<dbReference type="Pfam" id="PF02682">
    <property type="entry name" value="CT_C_D"/>
    <property type="match status" value="1"/>
</dbReference>
<proteinExistence type="predicted"/>
<evidence type="ECO:0000313" key="3">
    <source>
        <dbReference type="Proteomes" id="UP000199382"/>
    </source>
</evidence>
<dbReference type="STRING" id="571298.SAMN04488026_11086"/>
<feature type="domain" description="Carboxyltransferase" evidence="1">
    <location>
        <begin position="4"/>
        <end position="103"/>
    </location>
</feature>
<keyword evidence="3" id="KW-1185">Reference proteome</keyword>
<dbReference type="PANTHER" id="PTHR34698">
    <property type="entry name" value="5-OXOPROLINASE SUBUNIT B"/>
    <property type="match status" value="1"/>
</dbReference>
<reference evidence="2 3" key="1">
    <citation type="submission" date="2016-10" db="EMBL/GenBank/DDBJ databases">
        <authorList>
            <person name="de Groot N.N."/>
        </authorList>
    </citation>
    <scope>NUCLEOTIDE SEQUENCE [LARGE SCALE GENOMIC DNA]</scope>
    <source>
        <strain evidence="2 3">DSM 25294</strain>
    </source>
</reference>
<accession>A0A1G9MB03</accession>
<dbReference type="InterPro" id="IPR003833">
    <property type="entry name" value="CT_C_D"/>
</dbReference>
<dbReference type="GO" id="GO:0016787">
    <property type="term" value="F:hydrolase activity"/>
    <property type="evidence" value="ECO:0007669"/>
    <property type="project" value="UniProtKB-KW"/>
</dbReference>
<dbReference type="AlphaFoldDB" id="A0A1G9MB03"/>
<dbReference type="RefSeq" id="WP_093164331.1">
    <property type="nucleotide sequence ID" value="NZ_FNEK01000108.1"/>
</dbReference>
<sequence length="111" mass="11716">MTPRFKAIADHTLLVTFADEISDEACGAVPALDADLAAQAAGGMIEPVPAMINLPVSFDPLVTDHDAMETHVRGCLGAPITIQSAGVTRRVQVCYEDPFSSDLGLFHPPKA</sequence>
<dbReference type="Gene3D" id="3.30.1360.40">
    <property type="match status" value="1"/>
</dbReference>
<dbReference type="EMBL" id="FNEK01000108">
    <property type="protein sequence ID" value="SDL71428.1"/>
    <property type="molecule type" value="Genomic_DNA"/>
</dbReference>
<dbReference type="InterPro" id="IPR010016">
    <property type="entry name" value="PxpB"/>
</dbReference>
<evidence type="ECO:0000259" key="1">
    <source>
        <dbReference type="Pfam" id="PF02682"/>
    </source>
</evidence>
<dbReference type="Proteomes" id="UP000199382">
    <property type="component" value="Unassembled WGS sequence"/>
</dbReference>
<dbReference type="SUPFAM" id="SSF160467">
    <property type="entry name" value="PH0987 N-terminal domain-like"/>
    <property type="match status" value="1"/>
</dbReference>
<name>A0A1G9MB03_9RHOB</name>
<gene>
    <name evidence="2" type="ORF">SAMN04488026_11086</name>
</gene>
<dbReference type="PANTHER" id="PTHR34698:SF2">
    <property type="entry name" value="5-OXOPROLINASE SUBUNIT B"/>
    <property type="match status" value="1"/>
</dbReference>